<reference evidence="2 3" key="3">
    <citation type="journal article" date="2010" name="BMC Genomics">
        <title>Transcriptome sequencing and comparative analysis of cucumber flowers with different sex types.</title>
        <authorList>
            <person name="Guo S."/>
            <person name="Zheng Y."/>
            <person name="Joung J.G."/>
            <person name="Liu S."/>
            <person name="Zhang Z."/>
            <person name="Crasta O.R."/>
            <person name="Sobral B.W."/>
            <person name="Xu Y."/>
            <person name="Huang S."/>
            <person name="Fei Z."/>
        </authorList>
    </citation>
    <scope>NUCLEOTIDE SEQUENCE [LARGE SCALE GENOMIC DNA]</scope>
    <source>
        <strain evidence="3">cv. 9930</strain>
    </source>
</reference>
<keyword evidence="3" id="KW-1185">Reference proteome</keyword>
<proteinExistence type="predicted"/>
<gene>
    <name evidence="2" type="ORF">Csa_4G038680</name>
</gene>
<evidence type="ECO:0000313" key="2">
    <source>
        <dbReference type="EMBL" id="KGN53250.1"/>
    </source>
</evidence>
<dbReference type="Gramene" id="KGN53250">
    <property type="protein sequence ID" value="KGN53250"/>
    <property type="gene ID" value="Csa_4G038680"/>
</dbReference>
<sequence length="101" mass="11585">MTGALAWQFVYLQPTAINCFSDFSDFAPFKPRCLLLLDWGNFNTACSLAKINRGFYKLLGVGEWLLLVGEWKIKSGTSITRLCRVFSLMEGLVLFLFFIRF</sequence>
<evidence type="ECO:0000256" key="1">
    <source>
        <dbReference type="SAM" id="Phobius"/>
    </source>
</evidence>
<dbReference type="Proteomes" id="UP000029981">
    <property type="component" value="Chromosome 4"/>
</dbReference>
<reference evidence="2 3" key="2">
    <citation type="journal article" date="2009" name="PLoS ONE">
        <title>An integrated genetic and cytogenetic map of the cucumber genome.</title>
        <authorList>
            <person name="Ren Y."/>
            <person name="Zhang Z."/>
            <person name="Liu J."/>
            <person name="Staub J.E."/>
            <person name="Han Y."/>
            <person name="Cheng Z."/>
            <person name="Li X."/>
            <person name="Lu J."/>
            <person name="Miao H."/>
            <person name="Kang H."/>
            <person name="Xie B."/>
            <person name="Gu X."/>
            <person name="Wang X."/>
            <person name="Du Y."/>
            <person name="Jin W."/>
            <person name="Huang S."/>
        </authorList>
    </citation>
    <scope>NUCLEOTIDE SEQUENCE [LARGE SCALE GENOMIC DNA]</scope>
    <source>
        <strain evidence="3">cv. 9930</strain>
    </source>
</reference>
<feature type="transmembrane region" description="Helical" evidence="1">
    <location>
        <begin position="82"/>
        <end position="99"/>
    </location>
</feature>
<reference evidence="2 3" key="1">
    <citation type="journal article" date="2009" name="Nat. Genet.">
        <title>The genome of the cucumber, Cucumis sativus L.</title>
        <authorList>
            <person name="Huang S."/>
            <person name="Li R."/>
            <person name="Zhang Z."/>
            <person name="Li L."/>
            <person name="Gu X."/>
            <person name="Fan W."/>
            <person name="Lucas W.J."/>
            <person name="Wang X."/>
            <person name="Xie B."/>
            <person name="Ni P."/>
            <person name="Ren Y."/>
            <person name="Zhu H."/>
            <person name="Li J."/>
            <person name="Lin K."/>
            <person name="Jin W."/>
            <person name="Fei Z."/>
            <person name="Li G."/>
            <person name="Staub J."/>
            <person name="Kilian A."/>
            <person name="van der Vossen E.A."/>
            <person name="Wu Y."/>
            <person name="Guo J."/>
            <person name="He J."/>
            <person name="Jia Z."/>
            <person name="Ren Y."/>
            <person name="Tian G."/>
            <person name="Lu Y."/>
            <person name="Ruan J."/>
            <person name="Qian W."/>
            <person name="Wang M."/>
            <person name="Huang Q."/>
            <person name="Li B."/>
            <person name="Xuan Z."/>
            <person name="Cao J."/>
            <person name="Asan"/>
            <person name="Wu Z."/>
            <person name="Zhang J."/>
            <person name="Cai Q."/>
            <person name="Bai Y."/>
            <person name="Zhao B."/>
            <person name="Han Y."/>
            <person name="Li Y."/>
            <person name="Li X."/>
            <person name="Wang S."/>
            <person name="Shi Q."/>
            <person name="Liu S."/>
            <person name="Cho W.K."/>
            <person name="Kim J.Y."/>
            <person name="Xu Y."/>
            <person name="Heller-Uszynska K."/>
            <person name="Miao H."/>
            <person name="Cheng Z."/>
            <person name="Zhang S."/>
            <person name="Wu J."/>
            <person name="Yang Y."/>
            <person name="Kang H."/>
            <person name="Li M."/>
            <person name="Liang H."/>
            <person name="Ren X."/>
            <person name="Shi Z."/>
            <person name="Wen M."/>
            <person name="Jian M."/>
            <person name="Yang H."/>
            <person name="Zhang G."/>
            <person name="Yang Z."/>
            <person name="Chen R."/>
            <person name="Liu S."/>
            <person name="Li J."/>
            <person name="Ma L."/>
            <person name="Liu H."/>
            <person name="Zhou Y."/>
            <person name="Zhao J."/>
            <person name="Fang X."/>
            <person name="Li G."/>
            <person name="Fang L."/>
            <person name="Li Y."/>
            <person name="Liu D."/>
            <person name="Zheng H."/>
            <person name="Zhang Y."/>
            <person name="Qin N."/>
            <person name="Li Z."/>
            <person name="Yang G."/>
            <person name="Yang S."/>
            <person name="Bolund L."/>
            <person name="Kristiansen K."/>
            <person name="Zheng H."/>
            <person name="Li S."/>
            <person name="Zhang X."/>
            <person name="Yang H."/>
            <person name="Wang J."/>
            <person name="Sun R."/>
            <person name="Zhang B."/>
            <person name="Jiang S."/>
            <person name="Wang J."/>
            <person name="Du Y."/>
            <person name="Li S."/>
        </authorList>
    </citation>
    <scope>NUCLEOTIDE SEQUENCE [LARGE SCALE GENOMIC DNA]</scope>
    <source>
        <strain evidence="3">cv. 9930</strain>
    </source>
</reference>
<accession>A0A0A0KUC9</accession>
<reference evidence="2 3" key="4">
    <citation type="journal article" date="2011" name="BMC Genomics">
        <title>RNA-Seq improves annotation of protein-coding genes in the cucumber genome.</title>
        <authorList>
            <person name="Li Z."/>
            <person name="Zhang Z."/>
            <person name="Yan P."/>
            <person name="Huang S."/>
            <person name="Fei Z."/>
            <person name="Lin K."/>
        </authorList>
    </citation>
    <scope>NUCLEOTIDE SEQUENCE [LARGE SCALE GENOMIC DNA]</scope>
    <source>
        <strain evidence="3">cv. 9930</strain>
    </source>
</reference>
<evidence type="ECO:0000313" key="3">
    <source>
        <dbReference type="Proteomes" id="UP000029981"/>
    </source>
</evidence>
<keyword evidence="1" id="KW-0472">Membrane</keyword>
<keyword evidence="1" id="KW-0812">Transmembrane</keyword>
<organism evidence="2 3">
    <name type="scientific">Cucumis sativus</name>
    <name type="common">Cucumber</name>
    <dbReference type="NCBI Taxonomy" id="3659"/>
    <lineage>
        <taxon>Eukaryota</taxon>
        <taxon>Viridiplantae</taxon>
        <taxon>Streptophyta</taxon>
        <taxon>Embryophyta</taxon>
        <taxon>Tracheophyta</taxon>
        <taxon>Spermatophyta</taxon>
        <taxon>Magnoliopsida</taxon>
        <taxon>eudicotyledons</taxon>
        <taxon>Gunneridae</taxon>
        <taxon>Pentapetalae</taxon>
        <taxon>rosids</taxon>
        <taxon>fabids</taxon>
        <taxon>Cucurbitales</taxon>
        <taxon>Cucurbitaceae</taxon>
        <taxon>Benincaseae</taxon>
        <taxon>Cucumis</taxon>
    </lineage>
</organism>
<keyword evidence="1" id="KW-1133">Transmembrane helix</keyword>
<protein>
    <submittedName>
        <fullName evidence="2">USG protein</fullName>
    </submittedName>
</protein>
<dbReference type="AlphaFoldDB" id="A0A0A0KUC9"/>
<name>A0A0A0KUC9_CUCSA</name>
<dbReference type="EMBL" id="CM002925">
    <property type="protein sequence ID" value="KGN53250.1"/>
    <property type="molecule type" value="Genomic_DNA"/>
</dbReference>